<feature type="transmembrane region" description="Helical" evidence="1">
    <location>
        <begin position="9"/>
        <end position="26"/>
    </location>
</feature>
<comment type="caution">
    <text evidence="2">The sequence shown here is derived from an EMBL/GenBank/DDBJ whole genome shotgun (WGS) entry which is preliminary data.</text>
</comment>
<evidence type="ECO:0000256" key="1">
    <source>
        <dbReference type="SAM" id="Phobius"/>
    </source>
</evidence>
<name>A0ABT7B3L5_9CYAN</name>
<accession>A0ABT7B3L5</accession>
<dbReference type="EMBL" id="JAQOSO010000029">
    <property type="protein sequence ID" value="MDJ1173774.1"/>
    <property type="molecule type" value="Genomic_DNA"/>
</dbReference>
<keyword evidence="3" id="KW-1185">Reference proteome</keyword>
<keyword evidence="1" id="KW-0812">Transmembrane</keyword>
<evidence type="ECO:0000313" key="2">
    <source>
        <dbReference type="EMBL" id="MDJ1173774.1"/>
    </source>
</evidence>
<proteinExistence type="predicted"/>
<gene>
    <name evidence="2" type="ORF">PMG25_06670</name>
</gene>
<keyword evidence="1" id="KW-0472">Membrane</keyword>
<keyword evidence="1" id="KW-1133">Transmembrane helix</keyword>
<reference evidence="2 3" key="1">
    <citation type="submission" date="2023-01" db="EMBL/GenBank/DDBJ databases">
        <title>Novel diversity within Roseofilum (Cyanobacteria; Desertifilaceae) from marine benthic mats with descriptions of four novel species.</title>
        <authorList>
            <person name="Wang Y."/>
            <person name="Berthold D.E."/>
            <person name="Hu J."/>
            <person name="Lefler F.W."/>
            <person name="Laughinghouse H.D. IV."/>
        </authorList>
    </citation>
    <scope>NUCLEOTIDE SEQUENCE [LARGE SCALE GENOMIC DNA]</scope>
    <source>
        <strain evidence="2 3">BLCC-M114</strain>
    </source>
</reference>
<dbReference type="Proteomes" id="UP001235849">
    <property type="component" value="Unassembled WGS sequence"/>
</dbReference>
<dbReference type="RefSeq" id="WP_283766123.1">
    <property type="nucleotide sequence ID" value="NZ_JAQOSO010000029.1"/>
</dbReference>
<protein>
    <submittedName>
        <fullName evidence="2">Uncharacterized protein</fullName>
    </submittedName>
</protein>
<evidence type="ECO:0000313" key="3">
    <source>
        <dbReference type="Proteomes" id="UP001235849"/>
    </source>
</evidence>
<organism evidence="2 3">
    <name type="scientific">Roseofilum capinflatum BLCC-M114</name>
    <dbReference type="NCBI Taxonomy" id="3022440"/>
    <lineage>
        <taxon>Bacteria</taxon>
        <taxon>Bacillati</taxon>
        <taxon>Cyanobacteriota</taxon>
        <taxon>Cyanophyceae</taxon>
        <taxon>Desertifilales</taxon>
        <taxon>Desertifilaceae</taxon>
        <taxon>Roseofilum</taxon>
        <taxon>Roseofilum capinflatum</taxon>
    </lineage>
</organism>
<sequence length="64" mass="6877">MKRGLWKRAIALILLVSSVTFMIIILGRGAQIAQGAIYAIGAIATSILMVYGSKLAQKTLEETL</sequence>
<feature type="transmembrane region" description="Helical" evidence="1">
    <location>
        <begin position="32"/>
        <end position="51"/>
    </location>
</feature>